<dbReference type="EMBL" id="JBEPLM010000002">
    <property type="protein sequence ID" value="MET3592062.1"/>
    <property type="molecule type" value="Genomic_DNA"/>
</dbReference>
<dbReference type="Pfam" id="PF01614">
    <property type="entry name" value="IclR_C"/>
    <property type="match status" value="1"/>
</dbReference>
<evidence type="ECO:0000259" key="4">
    <source>
        <dbReference type="PROSITE" id="PS51077"/>
    </source>
</evidence>
<dbReference type="InterPro" id="IPR005471">
    <property type="entry name" value="Tscrpt_reg_IclR_N"/>
</dbReference>
<proteinExistence type="predicted"/>
<evidence type="ECO:0000259" key="5">
    <source>
        <dbReference type="PROSITE" id="PS51078"/>
    </source>
</evidence>
<dbReference type="InterPro" id="IPR011991">
    <property type="entry name" value="ArsR-like_HTH"/>
</dbReference>
<dbReference type="PANTHER" id="PTHR30136">
    <property type="entry name" value="HELIX-TURN-HELIX TRANSCRIPTIONAL REGULATOR, ICLR FAMILY"/>
    <property type="match status" value="1"/>
</dbReference>
<evidence type="ECO:0000256" key="2">
    <source>
        <dbReference type="ARBA" id="ARBA00023125"/>
    </source>
</evidence>
<dbReference type="PANTHER" id="PTHR30136:SF7">
    <property type="entry name" value="HTH-TYPE TRANSCRIPTIONAL REGULATOR KDGR-RELATED"/>
    <property type="match status" value="1"/>
</dbReference>
<keyword evidence="3" id="KW-0804">Transcription</keyword>
<comment type="caution">
    <text evidence="6">The sequence shown here is derived from an EMBL/GenBank/DDBJ whole genome shotgun (WGS) entry which is preliminary data.</text>
</comment>
<evidence type="ECO:0000313" key="6">
    <source>
        <dbReference type="EMBL" id="MET3592062.1"/>
    </source>
</evidence>
<organism evidence="6 7">
    <name type="scientific">Mesorhizobium shonense</name>
    <dbReference type="NCBI Taxonomy" id="1209948"/>
    <lineage>
        <taxon>Bacteria</taxon>
        <taxon>Pseudomonadati</taxon>
        <taxon>Pseudomonadota</taxon>
        <taxon>Alphaproteobacteria</taxon>
        <taxon>Hyphomicrobiales</taxon>
        <taxon>Phyllobacteriaceae</taxon>
        <taxon>Mesorhizobium</taxon>
    </lineage>
</organism>
<dbReference type="Gene3D" id="1.10.10.10">
    <property type="entry name" value="Winged helix-like DNA-binding domain superfamily/Winged helix DNA-binding domain"/>
    <property type="match status" value="1"/>
</dbReference>
<reference evidence="6 7" key="1">
    <citation type="submission" date="2024-06" db="EMBL/GenBank/DDBJ databases">
        <title>Genomic Encyclopedia of Type Strains, Phase IV (KMG-IV): sequencing the most valuable type-strain genomes for metagenomic binning, comparative biology and taxonomic classification.</title>
        <authorList>
            <person name="Goeker M."/>
        </authorList>
    </citation>
    <scope>NUCLEOTIDE SEQUENCE [LARGE SCALE GENOMIC DNA]</scope>
    <source>
        <strain evidence="6 7">DSM 29846</strain>
    </source>
</reference>
<keyword evidence="2 6" id="KW-0238">DNA-binding</keyword>
<name>A0ABV2HNC0_9HYPH</name>
<evidence type="ECO:0000256" key="3">
    <source>
        <dbReference type="ARBA" id="ARBA00023163"/>
    </source>
</evidence>
<dbReference type="InterPro" id="IPR036390">
    <property type="entry name" value="WH_DNA-bd_sf"/>
</dbReference>
<accession>A0ABV2HNC0</accession>
<evidence type="ECO:0000313" key="7">
    <source>
        <dbReference type="Proteomes" id="UP001549036"/>
    </source>
</evidence>
<dbReference type="Proteomes" id="UP001549036">
    <property type="component" value="Unassembled WGS sequence"/>
</dbReference>
<feature type="domain" description="HTH iclR-type" evidence="4">
    <location>
        <begin position="11"/>
        <end position="72"/>
    </location>
</feature>
<sequence>MQDDEEDRYRAPALDKGLDILELLASVDGGLTQAEIAKRLDRSPNEFYRMLDRLVKRGYVTRPDGDRYSLTLKLFGLGQLHAPVRRLVSYATSIMRELAETTWQANQLVVFDRGSAVVIAQQEAPRYWGISIRVGSHISLFDTGSGHVLLAFRSPEEREMMIAEHLRSNEEMKLSPDFFARLDQVRDRGYEMMASLQTAGVYNLSAPVLGPDGRGIAALTIPYITLVNAPAAPDITRTITLLQAAAARLSQLAGSDVMPKA</sequence>
<dbReference type="InterPro" id="IPR014757">
    <property type="entry name" value="Tscrpt_reg_IclR_C"/>
</dbReference>
<dbReference type="PROSITE" id="PS51077">
    <property type="entry name" value="HTH_ICLR"/>
    <property type="match status" value="1"/>
</dbReference>
<feature type="domain" description="IclR-ED" evidence="5">
    <location>
        <begin position="73"/>
        <end position="255"/>
    </location>
</feature>
<evidence type="ECO:0000256" key="1">
    <source>
        <dbReference type="ARBA" id="ARBA00023015"/>
    </source>
</evidence>
<dbReference type="RefSeq" id="WP_292303039.1">
    <property type="nucleotide sequence ID" value="NZ_JBEPLM010000002.1"/>
</dbReference>
<dbReference type="SUPFAM" id="SSF46785">
    <property type="entry name" value="Winged helix' DNA-binding domain"/>
    <property type="match status" value="1"/>
</dbReference>
<keyword evidence="7" id="KW-1185">Reference proteome</keyword>
<dbReference type="SUPFAM" id="SSF55781">
    <property type="entry name" value="GAF domain-like"/>
    <property type="match status" value="1"/>
</dbReference>
<dbReference type="Pfam" id="PF09339">
    <property type="entry name" value="HTH_IclR"/>
    <property type="match status" value="1"/>
</dbReference>
<gene>
    <name evidence="6" type="ORF">ABID26_001446</name>
</gene>
<dbReference type="Gene3D" id="3.30.450.40">
    <property type="match status" value="1"/>
</dbReference>
<protein>
    <submittedName>
        <fullName evidence="6">DNA-binding IclR family transcriptional regulator</fullName>
    </submittedName>
</protein>
<dbReference type="InterPro" id="IPR029016">
    <property type="entry name" value="GAF-like_dom_sf"/>
</dbReference>
<dbReference type="InterPro" id="IPR036388">
    <property type="entry name" value="WH-like_DNA-bd_sf"/>
</dbReference>
<dbReference type="CDD" id="cd00090">
    <property type="entry name" value="HTH_ARSR"/>
    <property type="match status" value="1"/>
</dbReference>
<dbReference type="GO" id="GO:0003677">
    <property type="term" value="F:DNA binding"/>
    <property type="evidence" value="ECO:0007669"/>
    <property type="project" value="UniProtKB-KW"/>
</dbReference>
<dbReference type="PROSITE" id="PS51078">
    <property type="entry name" value="ICLR_ED"/>
    <property type="match status" value="1"/>
</dbReference>
<dbReference type="InterPro" id="IPR050707">
    <property type="entry name" value="HTH_MetabolicPath_Reg"/>
</dbReference>
<dbReference type="SMART" id="SM00346">
    <property type="entry name" value="HTH_ICLR"/>
    <property type="match status" value="1"/>
</dbReference>
<keyword evidence="1" id="KW-0805">Transcription regulation</keyword>